<feature type="transmembrane region" description="Helical" evidence="1">
    <location>
        <begin position="30"/>
        <end position="50"/>
    </location>
</feature>
<dbReference type="EMBL" id="CP002000">
    <property type="protein sequence ID" value="ADJ44248.1"/>
    <property type="molecule type" value="Genomic_DNA"/>
</dbReference>
<dbReference type="Proteomes" id="UP000000328">
    <property type="component" value="Chromosome"/>
</dbReference>
<gene>
    <name evidence="2" type="ordered locus">AMED_2452</name>
</gene>
<dbReference type="RefSeq" id="WP_013224325.1">
    <property type="nucleotide sequence ID" value="NC_014318.1"/>
</dbReference>
<evidence type="ECO:0000256" key="1">
    <source>
        <dbReference type="SAM" id="Phobius"/>
    </source>
</evidence>
<dbReference type="GeneID" id="92870230"/>
<protein>
    <submittedName>
        <fullName evidence="2">Uncharacterized protein</fullName>
    </submittedName>
</protein>
<keyword evidence="1" id="KW-0812">Transmembrane</keyword>
<feature type="transmembrane region" description="Helical" evidence="1">
    <location>
        <begin position="56"/>
        <end position="77"/>
    </location>
</feature>
<dbReference type="HOGENOM" id="CLU_177496_0_0_11"/>
<reference evidence="2 3" key="1">
    <citation type="journal article" date="2010" name="Cell Res.">
        <title>Complete genome sequence of the rifamycin SV-producing Amycolatopsis mediterranei U32 revealed its genetic characteristics in phylogeny and metabolism.</title>
        <authorList>
            <person name="Zhao W."/>
            <person name="Zhong Y."/>
            <person name="Yuan H."/>
            <person name="Wang J."/>
            <person name="Zheng H."/>
            <person name="Wang Y."/>
            <person name="Cen X."/>
            <person name="Xu F."/>
            <person name="Bai J."/>
            <person name="Han X."/>
            <person name="Lu G."/>
            <person name="Zhu Y."/>
            <person name="Shao Z."/>
            <person name="Yan H."/>
            <person name="Li C."/>
            <person name="Peng N."/>
            <person name="Zhang Z."/>
            <person name="Zhang Y."/>
            <person name="Lin W."/>
            <person name="Fan Y."/>
            <person name="Qin Z."/>
            <person name="Hu Y."/>
            <person name="Zhu B."/>
            <person name="Wang S."/>
            <person name="Ding X."/>
            <person name="Zhao G.P."/>
        </authorList>
    </citation>
    <scope>NUCLEOTIDE SEQUENCE [LARGE SCALE GENOMIC DNA]</scope>
    <source>
        <strain evidence="3">U-32</strain>
    </source>
</reference>
<dbReference type="PATRIC" id="fig|749927.5.peg.2529"/>
<organism evidence="2 3">
    <name type="scientific">Amycolatopsis mediterranei (strain U-32)</name>
    <dbReference type="NCBI Taxonomy" id="749927"/>
    <lineage>
        <taxon>Bacteria</taxon>
        <taxon>Bacillati</taxon>
        <taxon>Actinomycetota</taxon>
        <taxon>Actinomycetes</taxon>
        <taxon>Pseudonocardiales</taxon>
        <taxon>Pseudonocardiaceae</taxon>
        <taxon>Amycolatopsis</taxon>
    </lineage>
</organism>
<name>A0A0H3D419_AMYMU</name>
<dbReference type="AlphaFoldDB" id="A0A0H3D419"/>
<evidence type="ECO:0000313" key="2">
    <source>
        <dbReference type="EMBL" id="ADJ44248.1"/>
    </source>
</evidence>
<keyword evidence="1" id="KW-1133">Transmembrane helix</keyword>
<proteinExistence type="predicted"/>
<keyword evidence="1" id="KW-0472">Membrane</keyword>
<accession>A0A0H3D419</accession>
<evidence type="ECO:0000313" key="3">
    <source>
        <dbReference type="Proteomes" id="UP000000328"/>
    </source>
</evidence>
<dbReference type="KEGG" id="amd:AMED_2452"/>
<sequence>MAADVWIGVGGAVLLAAVAFARAKARRKWVAVAAGVLVLSGWTLVGQFLLKPLVRAPVLAVILLSGITLGILLTAIIGSRASRPPGDDRRSTSDL</sequence>
<feature type="transmembrane region" description="Helical" evidence="1">
    <location>
        <begin position="6"/>
        <end position="23"/>
    </location>
</feature>